<organism evidence="2">
    <name type="scientific">uncultured Caudovirales phage</name>
    <dbReference type="NCBI Taxonomy" id="2100421"/>
    <lineage>
        <taxon>Viruses</taxon>
        <taxon>Duplodnaviria</taxon>
        <taxon>Heunggongvirae</taxon>
        <taxon>Uroviricota</taxon>
        <taxon>Caudoviricetes</taxon>
        <taxon>Peduoviridae</taxon>
        <taxon>Maltschvirus</taxon>
        <taxon>Maltschvirus maltsch</taxon>
    </lineage>
</organism>
<dbReference type="EMBL" id="LR796764">
    <property type="protein sequence ID" value="CAB4164156.1"/>
    <property type="molecule type" value="Genomic_DNA"/>
</dbReference>
<dbReference type="EMBL" id="LR797104">
    <property type="protein sequence ID" value="CAB4187593.1"/>
    <property type="molecule type" value="Genomic_DNA"/>
</dbReference>
<accession>A0A6J5P2K3</accession>
<evidence type="ECO:0000313" key="4">
    <source>
        <dbReference type="EMBL" id="CAB4187593.1"/>
    </source>
</evidence>
<dbReference type="EMBL" id="LR796473">
    <property type="protein sequence ID" value="CAB4146817.1"/>
    <property type="molecule type" value="Genomic_DNA"/>
</dbReference>
<evidence type="ECO:0000313" key="3">
    <source>
        <dbReference type="EMBL" id="CAB4177608.1"/>
    </source>
</evidence>
<sequence length="390" mass="42745">MSIERNLKRICESNGVNATVSTLADAFAAKKIRPGELSIRRMAETFIGSNWDSVLENRMGRVQESADSVSASLFTAITGQLLVNEIKEKYKLASFIGDSLCTTIPVTNGNLGTQKVPYLSDVRDVGEKLEEGEPYPQTQFAGQYITYPGVEKHGRICAVSMEAIFSDLTTQILDSARSVGQYLALTREYKILQVALGITNNHSWNGTSYNTYVASGGSWVNKVATFSLTDWTSINSLEQLFVNMVDPITGYPILIEPKNILVTPAQKYSTRSIVNATEVRRTQPGYATTGGPIQNVSDNPLDRDYQILTSPHALKALTDSGVSAANSNIRVYLGDFQKAFVWREAKPLTIVEAPPLNPMEFNQDIALAVKASWMGVAGVRDPRFVVLGSE</sequence>
<name>A0A6J5P2K3_9CAUD</name>
<dbReference type="Pfam" id="PF25209">
    <property type="entry name" value="Phage_capsid_4"/>
    <property type="match status" value="1"/>
</dbReference>
<protein>
    <submittedName>
        <fullName evidence="2">Uncharacterized protein</fullName>
    </submittedName>
</protein>
<evidence type="ECO:0000313" key="2">
    <source>
        <dbReference type="EMBL" id="CAB4164156.1"/>
    </source>
</evidence>
<evidence type="ECO:0000313" key="1">
    <source>
        <dbReference type="EMBL" id="CAB4146817.1"/>
    </source>
</evidence>
<reference evidence="2" key="1">
    <citation type="submission" date="2020-04" db="EMBL/GenBank/DDBJ databases">
        <authorList>
            <person name="Chiriac C."/>
            <person name="Salcher M."/>
            <person name="Ghai R."/>
            <person name="Kavagutti S V."/>
        </authorList>
    </citation>
    <scope>NUCLEOTIDE SEQUENCE</scope>
</reference>
<gene>
    <name evidence="3" type="ORF">UFOVP1003_19</name>
    <name evidence="4" type="ORF">UFOVP1153_35</name>
    <name evidence="1" type="ORF">UFOVP493_35</name>
    <name evidence="2" type="ORF">UFOVP829_3</name>
</gene>
<dbReference type="EMBL" id="LR796951">
    <property type="protein sequence ID" value="CAB4177608.1"/>
    <property type="molecule type" value="Genomic_DNA"/>
</dbReference>
<proteinExistence type="predicted"/>